<proteinExistence type="inferred from homology"/>
<dbReference type="SUPFAM" id="SSF48264">
    <property type="entry name" value="Cytochrome P450"/>
    <property type="match status" value="1"/>
</dbReference>
<dbReference type="Proteomes" id="UP001370490">
    <property type="component" value="Unassembled WGS sequence"/>
</dbReference>
<organism evidence="3 4">
    <name type="scientific">Dillenia turbinata</name>
    <dbReference type="NCBI Taxonomy" id="194707"/>
    <lineage>
        <taxon>Eukaryota</taxon>
        <taxon>Viridiplantae</taxon>
        <taxon>Streptophyta</taxon>
        <taxon>Embryophyta</taxon>
        <taxon>Tracheophyta</taxon>
        <taxon>Spermatophyta</taxon>
        <taxon>Magnoliopsida</taxon>
        <taxon>eudicotyledons</taxon>
        <taxon>Gunneridae</taxon>
        <taxon>Pentapetalae</taxon>
        <taxon>Dilleniales</taxon>
        <taxon>Dilleniaceae</taxon>
        <taxon>Dillenia</taxon>
    </lineage>
</organism>
<evidence type="ECO:0000313" key="4">
    <source>
        <dbReference type="Proteomes" id="UP001370490"/>
    </source>
</evidence>
<feature type="region of interest" description="Disordered" evidence="2">
    <location>
        <begin position="197"/>
        <end position="353"/>
    </location>
</feature>
<dbReference type="Pfam" id="PF00067">
    <property type="entry name" value="p450"/>
    <property type="match status" value="1"/>
</dbReference>
<reference evidence="3 4" key="1">
    <citation type="submission" date="2023-12" db="EMBL/GenBank/DDBJ databases">
        <title>A high-quality genome assembly for Dillenia turbinata (Dilleniales).</title>
        <authorList>
            <person name="Chanderbali A."/>
        </authorList>
    </citation>
    <scope>NUCLEOTIDE SEQUENCE [LARGE SCALE GENOMIC DNA]</scope>
    <source>
        <strain evidence="3">LSX21</strain>
        <tissue evidence="3">Leaf</tissue>
    </source>
</reference>
<feature type="compositionally biased region" description="Basic and acidic residues" evidence="2">
    <location>
        <begin position="316"/>
        <end position="353"/>
    </location>
</feature>
<accession>A0AAN8YZ74</accession>
<dbReference type="GO" id="GO:0016705">
    <property type="term" value="F:oxidoreductase activity, acting on paired donors, with incorporation or reduction of molecular oxygen"/>
    <property type="evidence" value="ECO:0007669"/>
    <property type="project" value="InterPro"/>
</dbReference>
<dbReference type="InterPro" id="IPR036396">
    <property type="entry name" value="Cyt_P450_sf"/>
</dbReference>
<dbReference type="GO" id="GO:0020037">
    <property type="term" value="F:heme binding"/>
    <property type="evidence" value="ECO:0007669"/>
    <property type="project" value="InterPro"/>
</dbReference>
<keyword evidence="4" id="KW-1185">Reference proteome</keyword>
<gene>
    <name evidence="3" type="ORF">RJ641_018346</name>
</gene>
<dbReference type="Gene3D" id="1.10.630.10">
    <property type="entry name" value="Cytochrome P450"/>
    <property type="match status" value="1"/>
</dbReference>
<sequence length="353" mass="38921">MAEILCNPIILLKFQRELNQVITKAKLVQEYDIVNLLYLQAVMKEAFTLHPPLPILVPHMVEKEEEICGFLVHKNAQVFINAWVIRRDPKIGGGAKKGEAPGAAETFGDSPCLIWWINGEFDSISLGLGGEATGTTTSGILDGRNCEIIVSGGYFCCASGGLETNSGRYGVDYGGRNADEESRESGYRGVERDFGDIKEKAHETKEKSKQGAEEITEKAKAQAEETMEMKDKAKEIATSTAEYMSEKAKEKTENAKEAKDIAKEHAKDAARKAAETAEKAKDVAKEHAKVAAQKTAETAKKAKDKTSSGASIAAKKTKETLKDSEEAKKKVEEDVLRDEDVKWRAREQDERKY</sequence>
<name>A0AAN8YZ74_9MAGN</name>
<comment type="similarity">
    <text evidence="1">Belongs to the cytochrome P450 family.</text>
</comment>
<evidence type="ECO:0000313" key="3">
    <source>
        <dbReference type="EMBL" id="KAK6917595.1"/>
    </source>
</evidence>
<dbReference type="GO" id="GO:0004497">
    <property type="term" value="F:monooxygenase activity"/>
    <property type="evidence" value="ECO:0007669"/>
    <property type="project" value="InterPro"/>
</dbReference>
<dbReference type="AlphaFoldDB" id="A0AAN8YZ74"/>
<feature type="compositionally biased region" description="Basic and acidic residues" evidence="2">
    <location>
        <begin position="244"/>
        <end position="289"/>
    </location>
</feature>
<evidence type="ECO:0000256" key="1">
    <source>
        <dbReference type="ARBA" id="ARBA00010617"/>
    </source>
</evidence>
<protein>
    <submittedName>
        <fullName evidence="3">Cytochrome P450</fullName>
    </submittedName>
</protein>
<dbReference type="GO" id="GO:0005506">
    <property type="term" value="F:iron ion binding"/>
    <property type="evidence" value="ECO:0007669"/>
    <property type="project" value="InterPro"/>
</dbReference>
<dbReference type="PANTHER" id="PTHR47950">
    <property type="entry name" value="CYTOCHROME P450, FAMILY 76, SUBFAMILY C, POLYPEPTIDE 5-RELATED"/>
    <property type="match status" value="1"/>
</dbReference>
<comment type="caution">
    <text evidence="3">The sequence shown here is derived from an EMBL/GenBank/DDBJ whole genome shotgun (WGS) entry which is preliminary data.</text>
</comment>
<feature type="compositionally biased region" description="Basic and acidic residues" evidence="2">
    <location>
        <begin position="297"/>
        <end position="306"/>
    </location>
</feature>
<dbReference type="InterPro" id="IPR001128">
    <property type="entry name" value="Cyt_P450"/>
</dbReference>
<feature type="compositionally biased region" description="Basic and acidic residues" evidence="2">
    <location>
        <begin position="197"/>
        <end position="235"/>
    </location>
</feature>
<dbReference type="EMBL" id="JBAMMX010000023">
    <property type="protein sequence ID" value="KAK6917595.1"/>
    <property type="molecule type" value="Genomic_DNA"/>
</dbReference>
<evidence type="ECO:0000256" key="2">
    <source>
        <dbReference type="SAM" id="MobiDB-lite"/>
    </source>
</evidence>
<dbReference type="PANTHER" id="PTHR47950:SF44">
    <property type="entry name" value="CYTOCHROME P450, FAMILY 76, SUBFAMILY C, POLYPEPTIDE 5-RELATED"/>
    <property type="match status" value="1"/>
</dbReference>